<dbReference type="EMBL" id="SGPM01000400">
    <property type="protein sequence ID" value="THH23063.1"/>
    <property type="molecule type" value="Genomic_DNA"/>
</dbReference>
<evidence type="ECO:0000313" key="1">
    <source>
        <dbReference type="EMBL" id="THH23063.1"/>
    </source>
</evidence>
<proteinExistence type="predicted"/>
<dbReference type="OrthoDB" id="10587279at2759"/>
<dbReference type="Proteomes" id="UP000308730">
    <property type="component" value="Unassembled WGS sequence"/>
</dbReference>
<dbReference type="AlphaFoldDB" id="A0A4V3XGX5"/>
<organism evidence="1 2">
    <name type="scientific">Antrodiella citrinella</name>
    <dbReference type="NCBI Taxonomy" id="2447956"/>
    <lineage>
        <taxon>Eukaryota</taxon>
        <taxon>Fungi</taxon>
        <taxon>Dikarya</taxon>
        <taxon>Basidiomycota</taxon>
        <taxon>Agaricomycotina</taxon>
        <taxon>Agaricomycetes</taxon>
        <taxon>Polyporales</taxon>
        <taxon>Steccherinaceae</taxon>
        <taxon>Antrodiella</taxon>
    </lineage>
</organism>
<name>A0A4V3XGX5_9APHY</name>
<evidence type="ECO:0000313" key="2">
    <source>
        <dbReference type="Proteomes" id="UP000308730"/>
    </source>
</evidence>
<keyword evidence="2" id="KW-1185">Reference proteome</keyword>
<gene>
    <name evidence="1" type="ORF">EUX98_g8115</name>
</gene>
<accession>A0A4V3XGX5</accession>
<comment type="caution">
    <text evidence="1">The sequence shown here is derived from an EMBL/GenBank/DDBJ whole genome shotgun (WGS) entry which is preliminary data.</text>
</comment>
<sequence length="259" mass="29898">MTSRSGMSKHPDYKISLGLLQENWRQLIEVYQQLVWDSRELAGEAQALATDFVQIFWPRFLDSNVHLSIKLVELRDYARGIEDQAVHSKRVRSAFTTLTERVAACQIDYSSLAPEYNLSLKHQDLRNRFKWILNEIEPPRDEIFEGKGAFFVVRSLAPMLQRENVVPLYLMDNDSVYDAHSVLSTKILAIASISTAIRVDFQRLSTHIDDKSKHIDVDENGSFQHDLHYDLLRIKTFYEALVKALKDYQVNVVSPNAEV</sequence>
<reference evidence="1 2" key="1">
    <citation type="submission" date="2019-02" db="EMBL/GenBank/DDBJ databases">
        <title>Genome sequencing of the rare red list fungi Antrodiella citrinella (Flaviporus citrinellus).</title>
        <authorList>
            <person name="Buettner E."/>
            <person name="Kellner H."/>
        </authorList>
    </citation>
    <scope>NUCLEOTIDE SEQUENCE [LARGE SCALE GENOMIC DNA]</scope>
    <source>
        <strain evidence="1 2">DSM 108506</strain>
    </source>
</reference>
<protein>
    <submittedName>
        <fullName evidence="1">Uncharacterized protein</fullName>
    </submittedName>
</protein>